<feature type="compositionally biased region" description="Pro residues" evidence="3">
    <location>
        <begin position="196"/>
        <end position="232"/>
    </location>
</feature>
<name>A0ABU7LX44_9PROT</name>
<organism evidence="6 7">
    <name type="scientific">Hyphobacterium marinum</name>
    <dbReference type="NCBI Taxonomy" id="3116574"/>
    <lineage>
        <taxon>Bacteria</taxon>
        <taxon>Pseudomonadati</taxon>
        <taxon>Pseudomonadota</taxon>
        <taxon>Alphaproteobacteria</taxon>
        <taxon>Maricaulales</taxon>
        <taxon>Maricaulaceae</taxon>
        <taxon>Hyphobacterium</taxon>
    </lineage>
</organism>
<protein>
    <submittedName>
        <fullName evidence="6">Winged helix-turn-helix domain-containing protein</fullName>
    </submittedName>
</protein>
<accession>A0ABU7LX44</accession>
<evidence type="ECO:0000256" key="3">
    <source>
        <dbReference type="SAM" id="MobiDB-lite"/>
    </source>
</evidence>
<dbReference type="InterPro" id="IPR036388">
    <property type="entry name" value="WH-like_DNA-bd_sf"/>
</dbReference>
<dbReference type="PROSITE" id="PS51755">
    <property type="entry name" value="OMPR_PHOB"/>
    <property type="match status" value="1"/>
</dbReference>
<dbReference type="RefSeq" id="WP_330195677.1">
    <property type="nucleotide sequence ID" value="NZ_JAZDRO010000002.1"/>
</dbReference>
<comment type="caution">
    <text evidence="6">The sequence shown here is derived from an EMBL/GenBank/DDBJ whole genome shotgun (WGS) entry which is preliminary data.</text>
</comment>
<reference evidence="6 7" key="1">
    <citation type="submission" date="2024-01" db="EMBL/GenBank/DDBJ databases">
        <title>Hyphobacterium bacterium isolated from marine sediment.</title>
        <authorList>
            <person name="Zhao S."/>
        </authorList>
    </citation>
    <scope>NUCLEOTIDE SEQUENCE [LARGE SCALE GENOMIC DNA]</scope>
    <source>
        <strain evidence="6 7">Y60-23</strain>
    </source>
</reference>
<feature type="domain" description="OmpR/PhoB-type" evidence="5">
    <location>
        <begin position="7"/>
        <end position="104"/>
    </location>
</feature>
<gene>
    <name evidence="6" type="ORF">V0U35_05535</name>
</gene>
<evidence type="ECO:0000313" key="6">
    <source>
        <dbReference type="EMBL" id="MEE2566136.1"/>
    </source>
</evidence>
<feature type="DNA-binding region" description="OmpR/PhoB-type" evidence="2">
    <location>
        <begin position="7"/>
        <end position="104"/>
    </location>
</feature>
<keyword evidence="7" id="KW-1185">Reference proteome</keyword>
<keyword evidence="1 2" id="KW-0238">DNA-binding</keyword>
<feature type="transmembrane region" description="Helical" evidence="4">
    <location>
        <begin position="127"/>
        <end position="148"/>
    </location>
</feature>
<dbReference type="InterPro" id="IPR001867">
    <property type="entry name" value="OmpR/PhoB-type_DNA-bd"/>
</dbReference>
<keyword evidence="4" id="KW-1133">Transmembrane helix</keyword>
<dbReference type="EMBL" id="JAZDRO010000002">
    <property type="protein sequence ID" value="MEE2566136.1"/>
    <property type="molecule type" value="Genomic_DNA"/>
</dbReference>
<dbReference type="Proteomes" id="UP001310692">
    <property type="component" value="Unassembled WGS sequence"/>
</dbReference>
<evidence type="ECO:0000313" key="7">
    <source>
        <dbReference type="Proteomes" id="UP001310692"/>
    </source>
</evidence>
<dbReference type="SUPFAM" id="SSF46894">
    <property type="entry name" value="C-terminal effector domain of the bipartite response regulators"/>
    <property type="match status" value="1"/>
</dbReference>
<dbReference type="CDD" id="cd00383">
    <property type="entry name" value="trans_reg_C"/>
    <property type="match status" value="1"/>
</dbReference>
<dbReference type="InterPro" id="IPR016032">
    <property type="entry name" value="Sig_transdc_resp-reg_C-effctor"/>
</dbReference>
<keyword evidence="4" id="KW-0472">Membrane</keyword>
<feature type="region of interest" description="Disordered" evidence="3">
    <location>
        <begin position="174"/>
        <end position="238"/>
    </location>
</feature>
<evidence type="ECO:0000256" key="1">
    <source>
        <dbReference type="ARBA" id="ARBA00023125"/>
    </source>
</evidence>
<sequence>MMDRTGDQDFRLDGWQICPRRNVLRHGRHVRHVEPKVMDVLMALALREGETVLRSELLAEVWPGLHVVDGALGRAIYQLRKAFADGGAPDMIETVRGRGYRLTCPVQKPEQRRPFMRHAAWPRLRDMVAAAALLVAFFLSTGVMSHGIPMGQSGLVATHGGPAIADEPMRLAAQGPEGADSALPQDRDTDLLTAPQPDPAPPPPAAPAAPAAPPPPPAPAPEPAPAAPPPPAAGAAVT</sequence>
<keyword evidence="4" id="KW-0812">Transmembrane</keyword>
<dbReference type="SMART" id="SM00862">
    <property type="entry name" value="Trans_reg_C"/>
    <property type="match status" value="1"/>
</dbReference>
<evidence type="ECO:0000256" key="2">
    <source>
        <dbReference type="PROSITE-ProRule" id="PRU01091"/>
    </source>
</evidence>
<dbReference type="Pfam" id="PF00486">
    <property type="entry name" value="Trans_reg_C"/>
    <property type="match status" value="1"/>
</dbReference>
<proteinExistence type="predicted"/>
<evidence type="ECO:0000259" key="5">
    <source>
        <dbReference type="PROSITE" id="PS51755"/>
    </source>
</evidence>
<evidence type="ECO:0000256" key="4">
    <source>
        <dbReference type="SAM" id="Phobius"/>
    </source>
</evidence>
<dbReference type="Gene3D" id="1.10.10.10">
    <property type="entry name" value="Winged helix-like DNA-binding domain superfamily/Winged helix DNA-binding domain"/>
    <property type="match status" value="1"/>
</dbReference>